<dbReference type="InterPro" id="IPR015942">
    <property type="entry name" value="Asp/Glu/hydantoin_racemase"/>
</dbReference>
<gene>
    <name evidence="2" type="ORF">METZ01_LOCUS159431</name>
</gene>
<protein>
    <recommendedName>
        <fullName evidence="3">Hydantoin racemase</fullName>
    </recommendedName>
</protein>
<accession>A0A382B035</accession>
<organism evidence="2">
    <name type="scientific">marine metagenome</name>
    <dbReference type="NCBI Taxonomy" id="408172"/>
    <lineage>
        <taxon>unclassified sequences</taxon>
        <taxon>metagenomes</taxon>
        <taxon>ecological metagenomes</taxon>
    </lineage>
</organism>
<dbReference type="AlphaFoldDB" id="A0A382B035"/>
<dbReference type="PANTHER" id="PTHR28047:SF5">
    <property type="entry name" value="PROTEIN DCG1"/>
    <property type="match status" value="1"/>
</dbReference>
<evidence type="ECO:0000256" key="1">
    <source>
        <dbReference type="ARBA" id="ARBA00038414"/>
    </source>
</evidence>
<dbReference type="EMBL" id="UINC01027399">
    <property type="protein sequence ID" value="SVB06577.1"/>
    <property type="molecule type" value="Genomic_DNA"/>
</dbReference>
<dbReference type="Gene3D" id="3.40.50.12500">
    <property type="match status" value="1"/>
</dbReference>
<name>A0A382B035_9ZZZZ</name>
<evidence type="ECO:0000313" key="2">
    <source>
        <dbReference type="EMBL" id="SVB06577.1"/>
    </source>
</evidence>
<proteinExistence type="inferred from homology"/>
<reference evidence="2" key="1">
    <citation type="submission" date="2018-05" db="EMBL/GenBank/DDBJ databases">
        <authorList>
            <person name="Lanie J.A."/>
            <person name="Ng W.-L."/>
            <person name="Kazmierczak K.M."/>
            <person name="Andrzejewski T.M."/>
            <person name="Davidsen T.M."/>
            <person name="Wayne K.J."/>
            <person name="Tettelin H."/>
            <person name="Glass J.I."/>
            <person name="Rusch D."/>
            <person name="Podicherti R."/>
            <person name="Tsui H.-C.T."/>
            <person name="Winkler M.E."/>
        </authorList>
    </citation>
    <scope>NUCLEOTIDE SEQUENCE</scope>
</reference>
<dbReference type="PANTHER" id="PTHR28047">
    <property type="entry name" value="PROTEIN DCG1"/>
    <property type="match status" value="1"/>
</dbReference>
<evidence type="ECO:0008006" key="3">
    <source>
        <dbReference type="Google" id="ProtNLM"/>
    </source>
</evidence>
<dbReference type="GO" id="GO:0047661">
    <property type="term" value="F:amino-acid racemase activity"/>
    <property type="evidence" value="ECO:0007669"/>
    <property type="project" value="InterPro"/>
</dbReference>
<dbReference type="Pfam" id="PF01177">
    <property type="entry name" value="Asp_Glu_race"/>
    <property type="match status" value="1"/>
</dbReference>
<comment type="similarity">
    <text evidence="1">Belongs to the HyuE racemase family.</text>
</comment>
<dbReference type="InterPro" id="IPR053714">
    <property type="entry name" value="Iso_Racemase_Enz_sf"/>
</dbReference>
<sequence length="255" mass="28684">MSIVYLIPGNLSSTNYGVKEIKRREKLLKKWSEQPSKIRVFDVPKGGSSIESSYEEVASIIPAVDRLQELTNFEKIEGAIIGCFGDPGLDVFREMFKFPIIGPAQSTMHTACQLGHKFSLVTIFDSMISMGYKQVHEYGLSHHLASVRAINIPVLELLNDLDLTFNKLQKLGKQIVKEDRADCILFGCMTMSFAGLEKKLEKELEIPVLNAGRVALKTLESMLSMGLKHSEIAYPYPVKLNSKKKTYLKKNKLIK</sequence>
<dbReference type="InterPro" id="IPR052186">
    <property type="entry name" value="Hydantoin_racemase-like"/>
</dbReference>